<feature type="compositionally biased region" description="Polar residues" evidence="1">
    <location>
        <begin position="84"/>
        <end position="110"/>
    </location>
</feature>
<dbReference type="InterPro" id="IPR036366">
    <property type="entry name" value="PGBDSf"/>
</dbReference>
<dbReference type="Proteomes" id="UP000005012">
    <property type="component" value="Chromosome"/>
</dbReference>
<protein>
    <recommendedName>
        <fullName evidence="5">His-Xaa-Ser repeat protein HxsA</fullName>
    </recommendedName>
</protein>
<keyword evidence="2" id="KW-0732">Signal</keyword>
<dbReference type="RefSeq" id="WP_004919908.1">
    <property type="nucleotide sequence ID" value="NC_017731.1"/>
</dbReference>
<dbReference type="Gene3D" id="1.10.101.10">
    <property type="entry name" value="PGBD-like superfamily/PGBD"/>
    <property type="match status" value="1"/>
</dbReference>
<evidence type="ECO:0000256" key="2">
    <source>
        <dbReference type="SAM" id="SignalP"/>
    </source>
</evidence>
<dbReference type="NCBIfam" id="TIGR03979">
    <property type="entry name" value="His_Ser_Rich"/>
    <property type="match status" value="1"/>
</dbReference>
<gene>
    <name evidence="3" type="ordered locus">S70_21045</name>
</gene>
<evidence type="ECO:0008006" key="5">
    <source>
        <dbReference type="Google" id="ProtNLM"/>
    </source>
</evidence>
<organism evidence="3 4">
    <name type="scientific">Providencia stuartii (strain MRSN 2154)</name>
    <dbReference type="NCBI Taxonomy" id="1157951"/>
    <lineage>
        <taxon>Bacteria</taxon>
        <taxon>Pseudomonadati</taxon>
        <taxon>Pseudomonadota</taxon>
        <taxon>Gammaproteobacteria</taxon>
        <taxon>Enterobacterales</taxon>
        <taxon>Morganellaceae</taxon>
        <taxon>Providencia</taxon>
    </lineage>
</organism>
<feature type="chain" id="PRO_5007303892" description="His-Xaa-Ser repeat protein HxsA" evidence="2">
    <location>
        <begin position="23"/>
        <end position="189"/>
    </location>
</feature>
<proteinExistence type="predicted"/>
<dbReference type="GeneID" id="93519277"/>
<reference evidence="3 4" key="1">
    <citation type="journal article" date="2012" name="J. Bacteriol.">
        <title>Complete Genome Sequence of Providencia stuartii Clinical Isolate MRSN 2154.</title>
        <authorList>
            <person name="Clifford R.J."/>
            <person name="Hang J."/>
            <person name="Riley M.C."/>
            <person name="Onmus-Leone F."/>
            <person name="Kuschner R.A."/>
            <person name="Lesho E.P."/>
            <person name="Waterman P.E."/>
        </authorList>
    </citation>
    <scope>NUCLEOTIDE SEQUENCE [LARGE SCALE GENOMIC DNA]</scope>
    <source>
        <strain evidence="3 4">MRSN 2154</strain>
    </source>
</reference>
<evidence type="ECO:0000313" key="3">
    <source>
        <dbReference type="EMBL" id="AFH95988.1"/>
    </source>
</evidence>
<dbReference type="OrthoDB" id="6507154at2"/>
<dbReference type="HOGENOM" id="CLU_110708_0_0_6"/>
<reference evidence="4" key="2">
    <citation type="submission" date="2012-04" db="EMBL/GenBank/DDBJ databases">
        <title>Complete genome sequence of Providencia stuartii clinical isolate MRSN 2154.</title>
        <authorList>
            <person name="Clifford R.J."/>
            <person name="Hang J."/>
            <person name="Riley M.C."/>
            <person name="Onmus-Leone F."/>
            <person name="Kuschner R.A."/>
            <person name="Lesho E.P."/>
            <person name="Waterman P.E."/>
        </authorList>
    </citation>
    <scope>NUCLEOTIDE SEQUENCE [LARGE SCALE GENOMIC DNA]</scope>
    <source>
        <strain evidence="4">MRSN 2154</strain>
    </source>
</reference>
<feature type="signal peptide" evidence="2">
    <location>
        <begin position="1"/>
        <end position="22"/>
    </location>
</feature>
<feature type="region of interest" description="Disordered" evidence="1">
    <location>
        <begin position="55"/>
        <end position="112"/>
    </location>
</feature>
<evidence type="ECO:0000256" key="1">
    <source>
        <dbReference type="SAM" id="MobiDB-lite"/>
    </source>
</evidence>
<evidence type="ECO:0000313" key="4">
    <source>
        <dbReference type="Proteomes" id="UP000005012"/>
    </source>
</evidence>
<sequence length="189" mass="21086">MKKWNLAALLPGFLVLNNQVFADSAITFKNEQSYQPDDLIFAPLNTETPIYIAGHRSHSSHRSHRSHSSHRSSSGGGYYRSAPVTPSYSAPATNNQQRNLSGNAQNSANKNDYAANIRQSTLTAEQRKRLVMRVQYALFERNYFDGVIDGVMGPATRNAITRYRQTYGLPLNVFIDAELLNSLGIYASN</sequence>
<accession>A0A140NTJ2</accession>
<dbReference type="EMBL" id="CP003488">
    <property type="protein sequence ID" value="AFH95988.1"/>
    <property type="molecule type" value="Genomic_DNA"/>
</dbReference>
<dbReference type="SUPFAM" id="SSF47090">
    <property type="entry name" value="PGBD-like"/>
    <property type="match status" value="1"/>
</dbReference>
<dbReference type="InterPro" id="IPR023928">
    <property type="entry name" value="HxsA-like"/>
</dbReference>
<feature type="compositionally biased region" description="Basic residues" evidence="1">
    <location>
        <begin position="55"/>
        <end position="70"/>
    </location>
</feature>
<dbReference type="PATRIC" id="fig|1157951.4.peg.4227"/>
<dbReference type="KEGG" id="psi:S70_21045"/>
<dbReference type="InterPro" id="IPR036365">
    <property type="entry name" value="PGBD-like_sf"/>
</dbReference>
<dbReference type="AlphaFoldDB" id="A0A140NTJ2"/>
<name>A0A140NTJ2_PROSM</name>